<dbReference type="GO" id="GO:0004525">
    <property type="term" value="F:ribonuclease III activity"/>
    <property type="evidence" value="ECO:0007669"/>
    <property type="project" value="UniProtKB-UniRule"/>
</dbReference>
<keyword evidence="7 11" id="KW-0378">Hydrolase</keyword>
<dbReference type="GO" id="GO:0046872">
    <property type="term" value="F:metal ion binding"/>
    <property type="evidence" value="ECO:0007669"/>
    <property type="project" value="UniProtKB-KW"/>
</dbReference>
<evidence type="ECO:0000259" key="13">
    <source>
        <dbReference type="PROSITE" id="PS50142"/>
    </source>
</evidence>
<dbReference type="InterPro" id="IPR000999">
    <property type="entry name" value="RNase_III_dom"/>
</dbReference>
<evidence type="ECO:0000259" key="12">
    <source>
        <dbReference type="PROSITE" id="PS50137"/>
    </source>
</evidence>
<evidence type="ECO:0000256" key="11">
    <source>
        <dbReference type="HAMAP-Rule" id="MF_00104"/>
    </source>
</evidence>
<reference evidence="14" key="1">
    <citation type="submission" date="2020-10" db="EMBL/GenBank/DDBJ databases">
        <authorList>
            <person name="Gilroy R."/>
        </authorList>
    </citation>
    <scope>NUCLEOTIDE SEQUENCE</scope>
    <source>
        <strain evidence="14">6276</strain>
    </source>
</reference>
<reference evidence="14" key="2">
    <citation type="journal article" date="2021" name="PeerJ">
        <title>Extensive microbial diversity within the chicken gut microbiome revealed by metagenomics and culture.</title>
        <authorList>
            <person name="Gilroy R."/>
            <person name="Ravi A."/>
            <person name="Getino M."/>
            <person name="Pursley I."/>
            <person name="Horton D.L."/>
            <person name="Alikhan N.F."/>
            <person name="Baker D."/>
            <person name="Gharbi K."/>
            <person name="Hall N."/>
            <person name="Watson M."/>
            <person name="Adriaenssens E.M."/>
            <person name="Foster-Nyarko E."/>
            <person name="Jarju S."/>
            <person name="Secka A."/>
            <person name="Antonio M."/>
            <person name="Oren A."/>
            <person name="Chaudhuri R.R."/>
            <person name="La Ragione R."/>
            <person name="Hildebrand F."/>
            <person name="Pallen M.J."/>
        </authorList>
    </citation>
    <scope>NUCLEOTIDE SEQUENCE</scope>
    <source>
        <strain evidence="14">6276</strain>
    </source>
</reference>
<sequence length="331" mass="38907">MDNQDLMDIEQLLEYQFDETAILQQAFIRRSYSQEKGGENNEILEFIGDKALDFIVVKKLAEYYGKLTKEDEFSTRYKEGKLTEIKKKLVNSTMLAHRIDILGLNEYLIMGKGDIKNNVQDEEHVKEDLFEAIIGAVAIDSDWDMEKIQDVIEKMLDIEYYIENGFNDNENYVDLIQQWSQKQYGELPLYEVYLEDENAEEYTCRLTLPDIDGYFEGEGYSKSQARMDAASKAYSYLEENDMLLTMEDEVGEPDENRAINQLQELAQKGYIEMPEYIFEERHDKDGNPIWHCECHIDGQEYYYQYDLPSKKEAKRKAAYDMLRQVLGYSVD</sequence>
<dbReference type="InterPro" id="IPR011907">
    <property type="entry name" value="RNase_III"/>
</dbReference>
<comment type="function">
    <text evidence="10 11">Digests double-stranded RNA. Involved in the processing of primary rRNA transcript to yield the immediate precursors to the large and small rRNAs (23S and 16S). Processes some mRNAs, and tRNAs when they are encoded in the rRNA operon. Processes pre-crRNA and tracrRNA of type II CRISPR loci if present in the organism.</text>
</comment>
<feature type="domain" description="DRBM" evidence="12">
    <location>
        <begin position="257"/>
        <end position="327"/>
    </location>
</feature>
<evidence type="ECO:0000313" key="14">
    <source>
        <dbReference type="EMBL" id="HIS36898.1"/>
    </source>
</evidence>
<keyword evidence="4 11" id="KW-0540">Nuclease</keyword>
<organism evidence="14 15">
    <name type="scientific">Candidatus Scatousia excrementigallinarum</name>
    <dbReference type="NCBI Taxonomy" id="2840935"/>
    <lineage>
        <taxon>Bacteria</taxon>
        <taxon>Candidatus Scatousia</taxon>
    </lineage>
</organism>
<dbReference type="SUPFAM" id="SSF69065">
    <property type="entry name" value="RNase III domain-like"/>
    <property type="match status" value="1"/>
</dbReference>
<dbReference type="InterPro" id="IPR014720">
    <property type="entry name" value="dsRBD_dom"/>
</dbReference>
<gene>
    <name evidence="11" type="primary">rnc</name>
    <name evidence="14" type="ORF">IAC10_09780</name>
</gene>
<dbReference type="EC" id="3.1.26.3" evidence="11"/>
<dbReference type="AlphaFoldDB" id="A0A9D1EZR1"/>
<feature type="binding site" evidence="11">
    <location>
        <position position="128"/>
    </location>
    <ligand>
        <name>Mg(2+)</name>
        <dbReference type="ChEBI" id="CHEBI:18420"/>
    </ligand>
</feature>
<dbReference type="PROSITE" id="PS50137">
    <property type="entry name" value="DS_RBD"/>
    <property type="match status" value="2"/>
</dbReference>
<dbReference type="SUPFAM" id="SSF54768">
    <property type="entry name" value="dsRNA-binding domain-like"/>
    <property type="match status" value="2"/>
</dbReference>
<evidence type="ECO:0000256" key="4">
    <source>
        <dbReference type="ARBA" id="ARBA00022722"/>
    </source>
</evidence>
<evidence type="ECO:0000256" key="1">
    <source>
        <dbReference type="ARBA" id="ARBA00000109"/>
    </source>
</evidence>
<dbReference type="Pfam" id="PF14622">
    <property type="entry name" value="Ribonucleas_3_3"/>
    <property type="match status" value="1"/>
</dbReference>
<evidence type="ECO:0000256" key="8">
    <source>
        <dbReference type="ARBA" id="ARBA00022842"/>
    </source>
</evidence>
<dbReference type="GO" id="GO:0019843">
    <property type="term" value="F:rRNA binding"/>
    <property type="evidence" value="ECO:0007669"/>
    <property type="project" value="UniProtKB-KW"/>
</dbReference>
<name>A0A9D1EZR1_9BACT</name>
<dbReference type="PANTHER" id="PTHR14950">
    <property type="entry name" value="DICER-RELATED"/>
    <property type="match status" value="1"/>
</dbReference>
<feature type="domain" description="DRBM" evidence="12">
    <location>
        <begin position="171"/>
        <end position="239"/>
    </location>
</feature>
<evidence type="ECO:0000256" key="2">
    <source>
        <dbReference type="ARBA" id="ARBA00010183"/>
    </source>
</evidence>
<evidence type="ECO:0000256" key="10">
    <source>
        <dbReference type="ARBA" id="ARBA00049596"/>
    </source>
</evidence>
<dbReference type="InterPro" id="IPR036389">
    <property type="entry name" value="RNase_III_sf"/>
</dbReference>
<dbReference type="Pfam" id="PF00035">
    <property type="entry name" value="dsrm"/>
    <property type="match status" value="1"/>
</dbReference>
<protein>
    <recommendedName>
        <fullName evidence="11">Ribonuclease 3</fullName>
        <ecNumber evidence="11">3.1.26.3</ecNumber>
    </recommendedName>
    <alternativeName>
        <fullName evidence="11">Ribonuclease III</fullName>
        <shortName evidence="11">RNase III</shortName>
    </alternativeName>
</protein>
<dbReference type="PANTHER" id="PTHR14950:SF37">
    <property type="entry name" value="ENDORIBONUCLEASE DICER"/>
    <property type="match status" value="1"/>
</dbReference>
<feature type="domain" description="RNase III" evidence="13">
    <location>
        <begin position="6"/>
        <end position="142"/>
    </location>
</feature>
<accession>A0A9D1EZR1</accession>
<keyword evidence="3 11" id="KW-0507">mRNA processing</keyword>
<keyword evidence="9 11" id="KW-0694">RNA-binding</keyword>
<keyword evidence="11" id="KW-0963">Cytoplasm</keyword>
<keyword evidence="5 11" id="KW-0479">Metal-binding</keyword>
<feature type="active site" evidence="11">
    <location>
        <position position="131"/>
    </location>
</feature>
<comment type="catalytic activity">
    <reaction evidence="1 11">
        <text>Endonucleolytic cleavage to 5'-phosphomonoester.</text>
        <dbReference type="EC" id="3.1.26.3"/>
    </reaction>
</comment>
<dbReference type="SMART" id="SM00535">
    <property type="entry name" value="RIBOc"/>
    <property type="match status" value="1"/>
</dbReference>
<feature type="active site" evidence="11">
    <location>
        <position position="49"/>
    </location>
</feature>
<dbReference type="GO" id="GO:0005737">
    <property type="term" value="C:cytoplasm"/>
    <property type="evidence" value="ECO:0007669"/>
    <property type="project" value="UniProtKB-SubCell"/>
</dbReference>
<evidence type="ECO:0000256" key="7">
    <source>
        <dbReference type="ARBA" id="ARBA00022801"/>
    </source>
</evidence>
<keyword evidence="11" id="KW-0699">rRNA-binding</keyword>
<comment type="subcellular location">
    <subcellularLocation>
        <location evidence="11">Cytoplasm</location>
    </subcellularLocation>
</comment>
<comment type="cofactor">
    <cofactor evidence="11">
        <name>Mg(2+)</name>
        <dbReference type="ChEBI" id="CHEBI:18420"/>
    </cofactor>
</comment>
<feature type="binding site" evidence="11">
    <location>
        <position position="131"/>
    </location>
    <ligand>
        <name>Mg(2+)</name>
        <dbReference type="ChEBI" id="CHEBI:18420"/>
    </ligand>
</feature>
<comment type="similarity">
    <text evidence="2">Belongs to the ribonuclease III family.</text>
</comment>
<evidence type="ECO:0000256" key="9">
    <source>
        <dbReference type="ARBA" id="ARBA00022884"/>
    </source>
</evidence>
<dbReference type="GO" id="GO:0006397">
    <property type="term" value="P:mRNA processing"/>
    <property type="evidence" value="ECO:0007669"/>
    <property type="project" value="UniProtKB-UniRule"/>
</dbReference>
<dbReference type="Gene3D" id="1.10.1520.10">
    <property type="entry name" value="Ribonuclease III domain"/>
    <property type="match status" value="1"/>
</dbReference>
<feature type="binding site" evidence="11">
    <location>
        <position position="45"/>
    </location>
    <ligand>
        <name>Mg(2+)</name>
        <dbReference type="ChEBI" id="CHEBI:18420"/>
    </ligand>
</feature>
<evidence type="ECO:0000256" key="5">
    <source>
        <dbReference type="ARBA" id="ARBA00022723"/>
    </source>
</evidence>
<evidence type="ECO:0000313" key="15">
    <source>
        <dbReference type="Proteomes" id="UP000823928"/>
    </source>
</evidence>
<keyword evidence="6 11" id="KW-0255">Endonuclease</keyword>
<evidence type="ECO:0000256" key="3">
    <source>
        <dbReference type="ARBA" id="ARBA00022664"/>
    </source>
</evidence>
<dbReference type="EMBL" id="DVIU01000194">
    <property type="protein sequence ID" value="HIS36898.1"/>
    <property type="molecule type" value="Genomic_DNA"/>
</dbReference>
<dbReference type="GO" id="GO:0006364">
    <property type="term" value="P:rRNA processing"/>
    <property type="evidence" value="ECO:0007669"/>
    <property type="project" value="UniProtKB-UniRule"/>
</dbReference>
<dbReference type="Proteomes" id="UP000823928">
    <property type="component" value="Unassembled WGS sequence"/>
</dbReference>
<dbReference type="SMART" id="SM00358">
    <property type="entry name" value="DSRM"/>
    <property type="match status" value="2"/>
</dbReference>
<dbReference type="HAMAP" id="MF_00104">
    <property type="entry name" value="RNase_III"/>
    <property type="match status" value="1"/>
</dbReference>
<dbReference type="CDD" id="cd00048">
    <property type="entry name" value="DSRM_SF"/>
    <property type="match status" value="1"/>
</dbReference>
<keyword evidence="8 11" id="KW-0460">Magnesium</keyword>
<comment type="subunit">
    <text evidence="11">Homodimer.</text>
</comment>
<dbReference type="Gene3D" id="3.30.160.20">
    <property type="match status" value="2"/>
</dbReference>
<keyword evidence="11" id="KW-0698">rRNA processing</keyword>
<dbReference type="GO" id="GO:0008033">
    <property type="term" value="P:tRNA processing"/>
    <property type="evidence" value="ECO:0007669"/>
    <property type="project" value="UniProtKB-KW"/>
</dbReference>
<dbReference type="CDD" id="cd00593">
    <property type="entry name" value="RIBOc"/>
    <property type="match status" value="1"/>
</dbReference>
<evidence type="ECO:0000256" key="6">
    <source>
        <dbReference type="ARBA" id="ARBA00022759"/>
    </source>
</evidence>
<comment type="caution">
    <text evidence="14">The sequence shown here is derived from an EMBL/GenBank/DDBJ whole genome shotgun (WGS) entry which is preliminary data.</text>
</comment>
<keyword evidence="11" id="KW-0819">tRNA processing</keyword>
<proteinExistence type="inferred from homology"/>
<dbReference type="PROSITE" id="PS50142">
    <property type="entry name" value="RNASE_3_2"/>
    <property type="match status" value="1"/>
</dbReference>